<dbReference type="Proteomes" id="UP001139286">
    <property type="component" value="Unassembled WGS sequence"/>
</dbReference>
<evidence type="ECO:0000256" key="11">
    <source>
        <dbReference type="ARBA" id="ARBA00023237"/>
    </source>
</evidence>
<dbReference type="PANTHER" id="PTHR32552">
    <property type="entry name" value="FERRICHROME IRON RECEPTOR-RELATED"/>
    <property type="match status" value="1"/>
</dbReference>
<dbReference type="InterPro" id="IPR037066">
    <property type="entry name" value="Plug_dom_sf"/>
</dbReference>
<accession>A0A9X1L5P6</accession>
<dbReference type="EMBL" id="JAJAPX010000001">
    <property type="protein sequence ID" value="MCB4806809.1"/>
    <property type="molecule type" value="Genomic_DNA"/>
</dbReference>
<dbReference type="Gene3D" id="2.60.40.1120">
    <property type="entry name" value="Carboxypeptidase-like, regulatory domain"/>
    <property type="match status" value="1"/>
</dbReference>
<evidence type="ECO:0000313" key="18">
    <source>
        <dbReference type="Proteomes" id="UP001139286"/>
    </source>
</evidence>
<keyword evidence="9 13" id="KW-0798">TonB box</keyword>
<dbReference type="InterPro" id="IPR039426">
    <property type="entry name" value="TonB-dep_rcpt-like"/>
</dbReference>
<evidence type="ECO:0000256" key="2">
    <source>
        <dbReference type="ARBA" id="ARBA00022448"/>
    </source>
</evidence>
<gene>
    <name evidence="17" type="ORF">LG651_01000</name>
</gene>
<comment type="caution">
    <text evidence="17">The sequence shown here is derived from an EMBL/GenBank/DDBJ whole genome shotgun (WGS) entry which is preliminary data.</text>
</comment>
<dbReference type="Gene3D" id="2.40.170.20">
    <property type="entry name" value="TonB-dependent receptor, beta-barrel domain"/>
    <property type="match status" value="1"/>
</dbReference>
<feature type="domain" description="TonB-dependent receptor-like beta-barrel" evidence="15">
    <location>
        <begin position="355"/>
        <end position="833"/>
    </location>
</feature>
<keyword evidence="6 14" id="KW-0732">Signal</keyword>
<evidence type="ECO:0000256" key="8">
    <source>
        <dbReference type="ARBA" id="ARBA00023065"/>
    </source>
</evidence>
<dbReference type="Pfam" id="PF07715">
    <property type="entry name" value="Plug"/>
    <property type="match status" value="1"/>
</dbReference>
<evidence type="ECO:0000256" key="1">
    <source>
        <dbReference type="ARBA" id="ARBA00004571"/>
    </source>
</evidence>
<feature type="signal peptide" evidence="14">
    <location>
        <begin position="1"/>
        <end position="23"/>
    </location>
</feature>
<dbReference type="PANTHER" id="PTHR32552:SF89">
    <property type="entry name" value="CATECHOLATE SIDEROPHORE RECEPTOR FIU"/>
    <property type="match status" value="1"/>
</dbReference>
<dbReference type="PROSITE" id="PS52016">
    <property type="entry name" value="TONB_DEPENDENT_REC_3"/>
    <property type="match status" value="1"/>
</dbReference>
<comment type="subcellular location">
    <subcellularLocation>
        <location evidence="1 12">Cell outer membrane</location>
        <topology evidence="1 12">Multi-pass membrane protein</topology>
    </subcellularLocation>
</comment>
<comment type="similarity">
    <text evidence="12 13">Belongs to the TonB-dependent receptor family.</text>
</comment>
<keyword evidence="5 12" id="KW-0812">Transmembrane</keyword>
<keyword evidence="18" id="KW-1185">Reference proteome</keyword>
<dbReference type="Gene3D" id="2.170.130.10">
    <property type="entry name" value="TonB-dependent receptor, plug domain"/>
    <property type="match status" value="1"/>
</dbReference>
<keyword evidence="2 12" id="KW-0813">Transport</keyword>
<keyword evidence="4" id="KW-0410">Iron transport</keyword>
<evidence type="ECO:0000256" key="10">
    <source>
        <dbReference type="ARBA" id="ARBA00023136"/>
    </source>
</evidence>
<dbReference type="GO" id="GO:0009279">
    <property type="term" value="C:cell outer membrane"/>
    <property type="evidence" value="ECO:0007669"/>
    <property type="project" value="UniProtKB-SubCell"/>
</dbReference>
<evidence type="ECO:0000256" key="14">
    <source>
        <dbReference type="SAM" id="SignalP"/>
    </source>
</evidence>
<evidence type="ECO:0000256" key="7">
    <source>
        <dbReference type="ARBA" id="ARBA00023004"/>
    </source>
</evidence>
<dbReference type="RefSeq" id="WP_226694301.1">
    <property type="nucleotide sequence ID" value="NZ_JAJAPX010000001.1"/>
</dbReference>
<evidence type="ECO:0000259" key="15">
    <source>
        <dbReference type="Pfam" id="PF00593"/>
    </source>
</evidence>
<name>A0A9X1L5P6_9FLAO</name>
<organism evidence="17 18">
    <name type="scientific">Neotamlana sargassicola</name>
    <dbReference type="NCBI Taxonomy" id="2883125"/>
    <lineage>
        <taxon>Bacteria</taxon>
        <taxon>Pseudomonadati</taxon>
        <taxon>Bacteroidota</taxon>
        <taxon>Flavobacteriia</taxon>
        <taxon>Flavobacteriales</taxon>
        <taxon>Flavobacteriaceae</taxon>
        <taxon>Neotamlana</taxon>
    </lineage>
</organism>
<dbReference type="InterPro" id="IPR036942">
    <property type="entry name" value="Beta-barrel_TonB_sf"/>
</dbReference>
<keyword evidence="11 12" id="KW-0998">Cell outer membrane</keyword>
<evidence type="ECO:0000256" key="6">
    <source>
        <dbReference type="ARBA" id="ARBA00022729"/>
    </source>
</evidence>
<dbReference type="Pfam" id="PF13715">
    <property type="entry name" value="CarbopepD_reg_2"/>
    <property type="match status" value="1"/>
</dbReference>
<feature type="domain" description="TonB-dependent receptor plug" evidence="16">
    <location>
        <begin position="120"/>
        <end position="233"/>
    </location>
</feature>
<evidence type="ECO:0000256" key="12">
    <source>
        <dbReference type="PROSITE-ProRule" id="PRU01360"/>
    </source>
</evidence>
<evidence type="ECO:0000313" key="17">
    <source>
        <dbReference type="EMBL" id="MCB4806809.1"/>
    </source>
</evidence>
<evidence type="ECO:0000256" key="13">
    <source>
        <dbReference type="RuleBase" id="RU003357"/>
    </source>
</evidence>
<evidence type="ECO:0000256" key="9">
    <source>
        <dbReference type="ARBA" id="ARBA00023077"/>
    </source>
</evidence>
<reference evidence="17" key="1">
    <citation type="submission" date="2021-10" db="EMBL/GenBank/DDBJ databases">
        <title>Tamlana sargassums sp. nov., and Tamlana laminarinivorans sp. nov., two new bacteria isolated from the brown alga.</title>
        <authorList>
            <person name="Li J."/>
        </authorList>
    </citation>
    <scope>NUCLEOTIDE SEQUENCE</scope>
    <source>
        <strain evidence="17">62-3</strain>
    </source>
</reference>
<evidence type="ECO:0000256" key="4">
    <source>
        <dbReference type="ARBA" id="ARBA00022496"/>
    </source>
</evidence>
<dbReference type="AlphaFoldDB" id="A0A9X1L5P6"/>
<protein>
    <submittedName>
        <fullName evidence="17">TonB-dependent receptor</fullName>
    </submittedName>
</protein>
<keyword evidence="3 12" id="KW-1134">Transmembrane beta strand</keyword>
<dbReference type="InterPro" id="IPR012910">
    <property type="entry name" value="Plug_dom"/>
</dbReference>
<dbReference type="SUPFAM" id="SSF56935">
    <property type="entry name" value="Porins"/>
    <property type="match status" value="1"/>
</dbReference>
<keyword evidence="7" id="KW-0408">Iron</keyword>
<keyword evidence="10 12" id="KW-0472">Membrane</keyword>
<feature type="chain" id="PRO_5040832933" evidence="14">
    <location>
        <begin position="24"/>
        <end position="874"/>
    </location>
</feature>
<proteinExistence type="inferred from homology"/>
<dbReference type="InterPro" id="IPR000531">
    <property type="entry name" value="Beta-barrel_TonB"/>
</dbReference>
<dbReference type="InterPro" id="IPR008969">
    <property type="entry name" value="CarboxyPept-like_regulatory"/>
</dbReference>
<evidence type="ECO:0000256" key="3">
    <source>
        <dbReference type="ARBA" id="ARBA00022452"/>
    </source>
</evidence>
<dbReference type="Pfam" id="PF00593">
    <property type="entry name" value="TonB_dep_Rec_b-barrel"/>
    <property type="match status" value="1"/>
</dbReference>
<evidence type="ECO:0000256" key="5">
    <source>
        <dbReference type="ARBA" id="ARBA00022692"/>
    </source>
</evidence>
<evidence type="ECO:0000259" key="16">
    <source>
        <dbReference type="Pfam" id="PF07715"/>
    </source>
</evidence>
<dbReference type="SUPFAM" id="SSF49464">
    <property type="entry name" value="Carboxypeptidase regulatory domain-like"/>
    <property type="match status" value="1"/>
</dbReference>
<dbReference type="GO" id="GO:0015344">
    <property type="term" value="F:siderophore uptake transmembrane transporter activity"/>
    <property type="evidence" value="ECO:0007669"/>
    <property type="project" value="TreeGrafter"/>
</dbReference>
<keyword evidence="8" id="KW-0406">Ion transport</keyword>
<keyword evidence="17" id="KW-0675">Receptor</keyword>
<sequence length="874" mass="93258">MRTIKLNGILIFAMLLSVGSLMAQSISGNVKDEAGVPLPGVNVILEGTTKGSVTDFDGNYTISGLENGNYTLSATFIGYASFSKSVTLSGSDITVNIIMAEDAQSLDQVVVTGVVNPKSKIESSVSVSSMDVELIEQASPRSAGELFRNVPGIRAESSGGEGNANFNVRGVPISSGGSRYFQIQEDGLPLNLFGDTSFGNADNFLRIDTNIGRVEAIRGGSASTQTSNGPAGIINMISKTGATEGGSVGTTFGLDYQTSRLDFEYGTPLGNGLSYHIGGFVRAGEGPREIGYQGNKGGQFKANLTKRFESGYVRAYVKLLNDKSVMYLPMPMLLEGSNDDPTFSNLPGFDITSDAVHSTHLQQSAGTSPFSGENHVNDVRNGNNPVSKALGAEFSFSLPNDWKLMGKARYSNNSGEWVSPFTAAIGTVSEMETLARDAVGATGNLVYADGDREVFNPSNGLAQVIHMFDVTVDDLSNFFGDVKVTKKIGDNVGVTAGLFTATQNTKIGWQWSSFLSEVKGGGDARLADFDGFSRNGQFSYGTPIWGNCCQRKYNTVHNVNSPYVGVDADITEKLNFDGSVRFENVNVNGNIQAGPTSQGNYDYDGNGTIEGIEQVVPVITGNAGQVIDDSYNFVSYSLGLNYKFNDDMAVFGRYSSGASGRAADRNNYGLNGKADVQFDEVSQLEVGFKKRLNNGVVNVTAFRSNTDEGLSNELNRSVGNPFKAMGVEAETALAFTDNLSFNGSFTWTKAEIDGGDNKGNTPRRQADLVYNLSPAYNFGEESQHSVALSVLGTTKSYAQDDNDLVMPGYAYFNLIGRAGLTKGLSLVLSVNNLFDTVGITEVEGNGDGAFGDARLVRARSISGRSTTLSLQYKF</sequence>